<comment type="cofactor">
    <cofactor evidence="1">
        <name>pyridoxal 5'-phosphate</name>
        <dbReference type="ChEBI" id="CHEBI:597326"/>
    </cofactor>
</comment>
<dbReference type="InterPro" id="IPR001926">
    <property type="entry name" value="TrpB-like_PALP"/>
</dbReference>
<comment type="similarity">
    <text evidence="2">Belongs to the ACC deaminase/D-cysteine desulfhydrase family.</text>
</comment>
<protein>
    <recommendedName>
        <fullName evidence="4">Tryptophan synthase beta chain-like PALP domain-containing protein</fullName>
    </recommendedName>
</protein>
<proteinExistence type="inferred from homology"/>
<dbReference type="PIRSF" id="PIRSF006278">
    <property type="entry name" value="ACCD_DCysDesulf"/>
    <property type="match status" value="1"/>
</dbReference>
<evidence type="ECO:0000256" key="2">
    <source>
        <dbReference type="ARBA" id="ARBA00008639"/>
    </source>
</evidence>
<evidence type="ECO:0000256" key="3">
    <source>
        <dbReference type="ARBA" id="ARBA00022898"/>
    </source>
</evidence>
<dbReference type="PANTHER" id="PTHR43780:SF2">
    <property type="entry name" value="1-AMINOCYCLOPROPANE-1-CARBOXYLATE DEAMINASE-RELATED"/>
    <property type="match status" value="1"/>
</dbReference>
<gene>
    <name evidence="5" type="ORF">METZ01_LOCUS273740</name>
</gene>
<name>A0A382KA67_9ZZZZ</name>
<sequence length="347" mass="38682">MSNNFFPLSAEELIKRINKIPKVKLAMLPTALEYLPNMSNELEINLYIKRDDCTALAFGGNKTRHLEFIMAKAVSGDYDCILTGASSQSNWCRQTVAAANKLNLESFLVLMHGVKGREMQGNFLLYNILGANVDVVDGEDLEEIPKHLENKYEELMKQGRKPLLINGGFDKYDTVLAGISYANAMAEIDIQMQNNNFIADHLFVTAANMTQAGCDLGAKIMNWPTRIQGISPVYWEMDIKKDIARICNEGAKMLDVNLEFNADMINHDNNYVGEKYGVPTPEGLKATRLLAKKEGIILDPVYTSKGFSALIDYVKKGIIKKNQNVIFIFTGGSPAVFAYNNEIANSE</sequence>
<accession>A0A382KA67</accession>
<dbReference type="AlphaFoldDB" id="A0A382KA67"/>
<dbReference type="GO" id="GO:0019148">
    <property type="term" value="F:D-cysteine desulfhydrase activity"/>
    <property type="evidence" value="ECO:0007669"/>
    <property type="project" value="TreeGrafter"/>
</dbReference>
<dbReference type="PANTHER" id="PTHR43780">
    <property type="entry name" value="1-AMINOCYCLOPROPANE-1-CARBOXYLATE DEAMINASE-RELATED"/>
    <property type="match status" value="1"/>
</dbReference>
<evidence type="ECO:0000259" key="4">
    <source>
        <dbReference type="Pfam" id="PF00291"/>
    </source>
</evidence>
<dbReference type="InterPro" id="IPR027278">
    <property type="entry name" value="ACCD_DCysDesulf"/>
</dbReference>
<dbReference type="Gene3D" id="3.40.50.1100">
    <property type="match status" value="2"/>
</dbReference>
<keyword evidence="3" id="KW-0663">Pyridoxal phosphate</keyword>
<dbReference type="SUPFAM" id="SSF53686">
    <property type="entry name" value="Tryptophan synthase beta subunit-like PLP-dependent enzymes"/>
    <property type="match status" value="1"/>
</dbReference>
<dbReference type="InterPro" id="IPR036052">
    <property type="entry name" value="TrpB-like_PALP_sf"/>
</dbReference>
<evidence type="ECO:0000313" key="5">
    <source>
        <dbReference type="EMBL" id="SVC20886.1"/>
    </source>
</evidence>
<evidence type="ECO:0000256" key="1">
    <source>
        <dbReference type="ARBA" id="ARBA00001933"/>
    </source>
</evidence>
<reference evidence="5" key="1">
    <citation type="submission" date="2018-05" db="EMBL/GenBank/DDBJ databases">
        <authorList>
            <person name="Lanie J.A."/>
            <person name="Ng W.-L."/>
            <person name="Kazmierczak K.M."/>
            <person name="Andrzejewski T.M."/>
            <person name="Davidsen T.M."/>
            <person name="Wayne K.J."/>
            <person name="Tettelin H."/>
            <person name="Glass J.I."/>
            <person name="Rusch D."/>
            <person name="Podicherti R."/>
            <person name="Tsui H.-C.T."/>
            <person name="Winkler M.E."/>
        </authorList>
    </citation>
    <scope>NUCLEOTIDE SEQUENCE</scope>
</reference>
<organism evidence="5">
    <name type="scientific">marine metagenome</name>
    <dbReference type="NCBI Taxonomy" id="408172"/>
    <lineage>
        <taxon>unclassified sequences</taxon>
        <taxon>metagenomes</taxon>
        <taxon>ecological metagenomes</taxon>
    </lineage>
</organism>
<feature type="domain" description="Tryptophan synthase beta chain-like PALP" evidence="4">
    <location>
        <begin position="25"/>
        <end position="331"/>
    </location>
</feature>
<dbReference type="EMBL" id="UINC01079153">
    <property type="protein sequence ID" value="SVC20886.1"/>
    <property type="molecule type" value="Genomic_DNA"/>
</dbReference>
<dbReference type="Pfam" id="PF00291">
    <property type="entry name" value="PALP"/>
    <property type="match status" value="1"/>
</dbReference>